<dbReference type="RefSeq" id="XP_029237190.1">
    <property type="nucleotide sequence ID" value="XM_029382961.1"/>
</dbReference>
<dbReference type="Proteomes" id="UP000283634">
    <property type="component" value="Unassembled WGS sequence"/>
</dbReference>
<evidence type="ECO:0000313" key="7">
    <source>
        <dbReference type="Proteomes" id="UP000283634"/>
    </source>
</evidence>
<dbReference type="SUPFAM" id="SSF51430">
    <property type="entry name" value="NAD(P)-linked oxidoreductase"/>
    <property type="match status" value="1"/>
</dbReference>
<feature type="compositionally biased region" description="Pro residues" evidence="4">
    <location>
        <begin position="25"/>
        <end position="44"/>
    </location>
</feature>
<evidence type="ECO:0000259" key="5">
    <source>
        <dbReference type="Pfam" id="PF00248"/>
    </source>
</evidence>
<dbReference type="AlphaFoldDB" id="A0A3S5IQX0"/>
<evidence type="ECO:0000256" key="4">
    <source>
        <dbReference type="SAM" id="MobiDB-lite"/>
    </source>
</evidence>
<dbReference type="InterPro" id="IPR036812">
    <property type="entry name" value="NAD(P)_OxRdtase_dom_sf"/>
</dbReference>
<feature type="non-terminal residue" evidence="6">
    <location>
        <position position="181"/>
    </location>
</feature>
<keyword evidence="3" id="KW-0560">Oxidoreductase</keyword>
<sequence>MKSARMRACVLRRRFTHPTRIPISLPSPPSPPSPSPPSPSPSSPSPSSSLSTPLREDGRGSSKAYKHAKPKNYTKSKRSPFGKNNTLRNTTQERNTSHMACAPSVKLSNGVPMPQLGLGVWKSAEGEETVHAVKCAIKAGYRHVDTAAIYKNEKSVGKGIAACGVPREEIFVTTKLWNADQ</sequence>
<reference evidence="6 7" key="1">
    <citation type="journal article" date="2018" name="BMC Genomics">
        <title>Genomic comparison of Trypanosoma conorhini and Trypanosoma rangeli to Trypanosoma cruzi strains of high and low virulence.</title>
        <authorList>
            <person name="Bradwell K.R."/>
            <person name="Koparde V.N."/>
            <person name="Matveyev A.V."/>
            <person name="Serrano M.G."/>
            <person name="Alves J.M."/>
            <person name="Parikh H."/>
            <person name="Huang B."/>
            <person name="Lee V."/>
            <person name="Espinosa-Alvarez O."/>
            <person name="Ortiz P.A."/>
            <person name="Costa-Martins A.G."/>
            <person name="Teixeira M.M."/>
            <person name="Buck G.A."/>
        </authorList>
    </citation>
    <scope>NUCLEOTIDE SEQUENCE [LARGE SCALE GENOMIC DNA]</scope>
    <source>
        <strain evidence="6 7">AM80</strain>
    </source>
</reference>
<dbReference type="Pfam" id="PF00248">
    <property type="entry name" value="Aldo_ket_red"/>
    <property type="match status" value="1"/>
</dbReference>
<evidence type="ECO:0000256" key="3">
    <source>
        <dbReference type="ARBA" id="ARBA00023002"/>
    </source>
</evidence>
<proteinExistence type="inferred from homology"/>
<comment type="similarity">
    <text evidence="1">Belongs to the aldo/keto reductase family.</text>
</comment>
<evidence type="ECO:0000313" key="6">
    <source>
        <dbReference type="EMBL" id="RNF02903.1"/>
    </source>
</evidence>
<comment type="caution">
    <text evidence="6">The sequence shown here is derived from an EMBL/GenBank/DDBJ whole genome shotgun (WGS) entry which is preliminary data.</text>
</comment>
<dbReference type="GO" id="GO:0016616">
    <property type="term" value="F:oxidoreductase activity, acting on the CH-OH group of donors, NAD or NADP as acceptor"/>
    <property type="evidence" value="ECO:0007669"/>
    <property type="project" value="UniProtKB-ARBA"/>
</dbReference>
<gene>
    <name evidence="6" type="ORF">TraAM80_06106</name>
</gene>
<dbReference type="OrthoDB" id="416253at2759"/>
<dbReference type="PANTHER" id="PTHR43827">
    <property type="entry name" value="2,5-DIKETO-D-GLUCONIC ACID REDUCTASE"/>
    <property type="match status" value="1"/>
</dbReference>
<evidence type="ECO:0000256" key="2">
    <source>
        <dbReference type="ARBA" id="ARBA00022857"/>
    </source>
</evidence>
<keyword evidence="7" id="KW-1185">Reference proteome</keyword>
<dbReference type="InterPro" id="IPR018170">
    <property type="entry name" value="Aldo/ket_reductase_CS"/>
</dbReference>
<organism evidence="6 7">
    <name type="scientific">Trypanosoma rangeli</name>
    <dbReference type="NCBI Taxonomy" id="5698"/>
    <lineage>
        <taxon>Eukaryota</taxon>
        <taxon>Discoba</taxon>
        <taxon>Euglenozoa</taxon>
        <taxon>Kinetoplastea</taxon>
        <taxon>Metakinetoplastina</taxon>
        <taxon>Trypanosomatida</taxon>
        <taxon>Trypanosomatidae</taxon>
        <taxon>Trypanosoma</taxon>
        <taxon>Herpetosoma</taxon>
    </lineage>
</organism>
<dbReference type="PANTHER" id="PTHR43827:SF3">
    <property type="entry name" value="NADP-DEPENDENT OXIDOREDUCTASE DOMAIN-CONTAINING PROTEIN"/>
    <property type="match status" value="1"/>
</dbReference>
<feature type="compositionally biased region" description="Basic residues" evidence="4">
    <location>
        <begin position="64"/>
        <end position="80"/>
    </location>
</feature>
<feature type="domain" description="NADP-dependent oxidoreductase" evidence="5">
    <location>
        <begin position="116"/>
        <end position="178"/>
    </location>
</feature>
<keyword evidence="2" id="KW-0521">NADP</keyword>
<dbReference type="GeneID" id="40330039"/>
<evidence type="ECO:0000256" key="1">
    <source>
        <dbReference type="ARBA" id="ARBA00007905"/>
    </source>
</evidence>
<dbReference type="VEuPathDB" id="TriTrypDB:TRSC58_04734"/>
<protein>
    <submittedName>
        <fullName evidence="6">Prostaglandin f synthase</fullName>
    </submittedName>
</protein>
<dbReference type="Gene3D" id="3.20.20.100">
    <property type="entry name" value="NADP-dependent oxidoreductase domain"/>
    <property type="match status" value="1"/>
</dbReference>
<feature type="region of interest" description="Disordered" evidence="4">
    <location>
        <begin position="1"/>
        <end position="98"/>
    </location>
</feature>
<dbReference type="EMBL" id="MKGL01000214">
    <property type="protein sequence ID" value="RNF02903.1"/>
    <property type="molecule type" value="Genomic_DNA"/>
</dbReference>
<dbReference type="InterPro" id="IPR020471">
    <property type="entry name" value="AKR"/>
</dbReference>
<feature type="compositionally biased region" description="Polar residues" evidence="4">
    <location>
        <begin position="82"/>
        <end position="98"/>
    </location>
</feature>
<dbReference type="InterPro" id="IPR023210">
    <property type="entry name" value="NADP_OxRdtase_dom"/>
</dbReference>
<dbReference type="PROSITE" id="PS00798">
    <property type="entry name" value="ALDOKETO_REDUCTASE_1"/>
    <property type="match status" value="1"/>
</dbReference>
<accession>A0A3S5IQX0</accession>
<name>A0A3S5IQX0_TRYRA</name>